<dbReference type="GO" id="GO:0046872">
    <property type="term" value="F:metal ion binding"/>
    <property type="evidence" value="ECO:0007669"/>
    <property type="project" value="UniProtKB-KW"/>
</dbReference>
<keyword evidence="1 6" id="KW-0645">Protease</keyword>
<keyword evidence="10" id="KW-1185">Reference proteome</keyword>
<protein>
    <submittedName>
        <fullName evidence="9">M48 family metalloprotease</fullName>
    </submittedName>
</protein>
<keyword evidence="2" id="KW-0479">Metal-binding</keyword>
<reference evidence="9 10" key="1">
    <citation type="submission" date="2019-10" db="EMBL/GenBank/DDBJ databases">
        <authorList>
            <person name="Dong K."/>
        </authorList>
    </citation>
    <scope>NUCLEOTIDE SEQUENCE [LARGE SCALE GENOMIC DNA]</scope>
    <source>
        <strain evidence="10">dk4302</strain>
    </source>
</reference>
<dbReference type="AlphaFoldDB" id="A0A5Q0Q4X2"/>
<keyword evidence="7" id="KW-0472">Membrane</keyword>
<feature type="domain" description="Peptidase M48" evidence="8">
    <location>
        <begin position="81"/>
        <end position="244"/>
    </location>
</feature>
<evidence type="ECO:0000256" key="4">
    <source>
        <dbReference type="ARBA" id="ARBA00022833"/>
    </source>
</evidence>
<evidence type="ECO:0000259" key="8">
    <source>
        <dbReference type="Pfam" id="PF01435"/>
    </source>
</evidence>
<gene>
    <name evidence="9" type="ORF">GFH32_01505</name>
</gene>
<dbReference type="Gene3D" id="3.30.2010.10">
    <property type="entry name" value="Metalloproteases ('zincins'), catalytic domain"/>
    <property type="match status" value="1"/>
</dbReference>
<feature type="transmembrane region" description="Helical" evidence="7">
    <location>
        <begin position="19"/>
        <end position="37"/>
    </location>
</feature>
<organism evidence="9 10">
    <name type="scientific">Sphingobacterium zhuxiongii</name>
    <dbReference type="NCBI Taxonomy" id="2662364"/>
    <lineage>
        <taxon>Bacteria</taxon>
        <taxon>Pseudomonadati</taxon>
        <taxon>Bacteroidota</taxon>
        <taxon>Sphingobacteriia</taxon>
        <taxon>Sphingobacteriales</taxon>
        <taxon>Sphingobacteriaceae</taxon>
        <taxon>Sphingobacterium</taxon>
    </lineage>
</organism>
<keyword evidence="3 6" id="KW-0378">Hydrolase</keyword>
<dbReference type="Proteomes" id="UP000326921">
    <property type="component" value="Chromosome"/>
</dbReference>
<dbReference type="KEGG" id="sphe:GFH32_01505"/>
<dbReference type="InterPro" id="IPR001915">
    <property type="entry name" value="Peptidase_M48"/>
</dbReference>
<name>A0A5Q0Q4X2_9SPHI</name>
<comment type="similarity">
    <text evidence="6">Belongs to the peptidase M48 family.</text>
</comment>
<dbReference type="GO" id="GO:0051603">
    <property type="term" value="P:proteolysis involved in protein catabolic process"/>
    <property type="evidence" value="ECO:0007669"/>
    <property type="project" value="TreeGrafter"/>
</dbReference>
<evidence type="ECO:0000313" key="10">
    <source>
        <dbReference type="Proteomes" id="UP000326921"/>
    </source>
</evidence>
<dbReference type="InterPro" id="IPR051156">
    <property type="entry name" value="Mito/Outer_Membr_Metalloprot"/>
</dbReference>
<sequence length="281" mass="31537">MCVGSCLGTSLITCLEMKIIGKLLLLVLSIGILYLGLSQINWSRIFEVDEKQEKLEKRLGKLVLDDLESSMSLIKNDSINRIVDSIFHPLLAKNGISRKGYKVLVLQDAQVNAFALPDKQIVLTTIINFLDSANYVSAILAHELAHCEKKHVMKSLITKFGLDLLLSGSGASNMTNFLTGQAFSRNLEREADEQAVVYLNKAKVNPHSLTHVMELFDVYLTGDLDLTWASTHPSPSDRKEYIEEKIGEIDLSMSFNSPIQQATWKRFKELVKAYDSEEDQD</sequence>
<comment type="cofactor">
    <cofactor evidence="6">
        <name>Zn(2+)</name>
        <dbReference type="ChEBI" id="CHEBI:29105"/>
    </cofactor>
    <text evidence="6">Binds 1 zinc ion per subunit.</text>
</comment>
<evidence type="ECO:0000256" key="3">
    <source>
        <dbReference type="ARBA" id="ARBA00022801"/>
    </source>
</evidence>
<dbReference type="Pfam" id="PF01435">
    <property type="entry name" value="Peptidase_M48"/>
    <property type="match status" value="1"/>
</dbReference>
<evidence type="ECO:0000313" key="9">
    <source>
        <dbReference type="EMBL" id="QGA25077.1"/>
    </source>
</evidence>
<proteinExistence type="inferred from homology"/>
<evidence type="ECO:0000256" key="5">
    <source>
        <dbReference type="ARBA" id="ARBA00023049"/>
    </source>
</evidence>
<keyword evidence="4 6" id="KW-0862">Zinc</keyword>
<accession>A0A5Q0Q4X2</accession>
<keyword evidence="5 6" id="KW-0482">Metalloprotease</keyword>
<dbReference type="CDD" id="cd07332">
    <property type="entry name" value="M48C_Oma1_like"/>
    <property type="match status" value="1"/>
</dbReference>
<dbReference type="PANTHER" id="PTHR22726:SF1">
    <property type="entry name" value="METALLOENDOPEPTIDASE OMA1, MITOCHONDRIAL"/>
    <property type="match status" value="1"/>
</dbReference>
<keyword evidence="7" id="KW-1133">Transmembrane helix</keyword>
<evidence type="ECO:0000256" key="2">
    <source>
        <dbReference type="ARBA" id="ARBA00022723"/>
    </source>
</evidence>
<keyword evidence="7" id="KW-0812">Transmembrane</keyword>
<evidence type="ECO:0000256" key="6">
    <source>
        <dbReference type="RuleBase" id="RU003983"/>
    </source>
</evidence>
<dbReference type="EMBL" id="CP045652">
    <property type="protein sequence ID" value="QGA25077.1"/>
    <property type="molecule type" value="Genomic_DNA"/>
</dbReference>
<evidence type="ECO:0000256" key="1">
    <source>
        <dbReference type="ARBA" id="ARBA00022670"/>
    </source>
</evidence>
<dbReference type="PANTHER" id="PTHR22726">
    <property type="entry name" value="METALLOENDOPEPTIDASE OMA1"/>
    <property type="match status" value="1"/>
</dbReference>
<dbReference type="GO" id="GO:0016020">
    <property type="term" value="C:membrane"/>
    <property type="evidence" value="ECO:0007669"/>
    <property type="project" value="TreeGrafter"/>
</dbReference>
<dbReference type="GO" id="GO:0004222">
    <property type="term" value="F:metalloendopeptidase activity"/>
    <property type="evidence" value="ECO:0007669"/>
    <property type="project" value="InterPro"/>
</dbReference>
<evidence type="ECO:0000256" key="7">
    <source>
        <dbReference type="SAM" id="Phobius"/>
    </source>
</evidence>